<dbReference type="NCBIfam" id="TIGR00512">
    <property type="entry name" value="salvage_mtnA"/>
    <property type="match status" value="1"/>
</dbReference>
<dbReference type="InterPro" id="IPR011559">
    <property type="entry name" value="Initiation_fac_2B_a/b/d"/>
</dbReference>
<feature type="binding site" evidence="2">
    <location>
        <begin position="45"/>
        <end position="47"/>
    </location>
    <ligand>
        <name>substrate</name>
    </ligand>
</feature>
<proteinExistence type="inferred from homology"/>
<evidence type="ECO:0000256" key="1">
    <source>
        <dbReference type="ARBA" id="ARBA00023235"/>
    </source>
</evidence>
<dbReference type="PANTHER" id="PTHR43475">
    <property type="entry name" value="METHYLTHIORIBOSE-1-PHOSPHATE ISOMERASE"/>
    <property type="match status" value="1"/>
</dbReference>
<accession>A0ABY1JB76</accession>
<dbReference type="GO" id="GO:0016853">
    <property type="term" value="F:isomerase activity"/>
    <property type="evidence" value="ECO:0007669"/>
    <property type="project" value="UniProtKB-KW"/>
</dbReference>
<name>A0ABY1JB76_9BACT</name>
<sequence>MPDPIKWEDGFLYLLDQRRIPFEVEYLKCTNYQDVAEAIEKMIVRGAPAIGIAAAYGIVLASHGGLPMVKEAVSRLSKTRPTAVNLFWALEKMERAATDFHDATAKDPGLILKDHLLEVAVGIHEEERRIEKLIALHGQSIVPPNCQVLTHCNAGALATGGIGTALGVIRMAQKIGKAIKVYCDETRPLLQGARLSSWELWMDGLDVTVICDDMAAFLMKKGKVDLVIVGADRIASNGDTANKIGTYNLAVLCKYHGIPFYVAAPRSTIDCSIKDGEAIPIEERDPDEVRTVRGVKIFLEDIPAWNPAFDVTPGDLISGIITEAGILKAPYRESIETAMRIDVNFEDAHWADSYLKQGGSEDGGI</sequence>
<comment type="similarity">
    <text evidence="2">Belongs to the EIF-2B alpha/beta/delta subunits family. MtnA subfamily.</text>
</comment>
<feature type="site" description="Transition state stabilizer" evidence="2">
    <location>
        <position position="152"/>
    </location>
</feature>
<comment type="pathway">
    <text evidence="2">Amino-acid biosynthesis; L-methionine biosynthesis via salvage pathway; L-methionine from S-methyl-5-thio-alpha-D-ribose 1-phosphate: step 1/6.</text>
</comment>
<keyword evidence="2" id="KW-0486">Methionine biosynthesis</keyword>
<feature type="binding site" evidence="2">
    <location>
        <position position="80"/>
    </location>
    <ligand>
        <name>substrate</name>
    </ligand>
</feature>
<dbReference type="InterPro" id="IPR027363">
    <property type="entry name" value="M1Pi_N"/>
</dbReference>
<evidence type="ECO:0000313" key="3">
    <source>
        <dbReference type="EMBL" id="SIN63209.1"/>
    </source>
</evidence>
<dbReference type="NCBIfam" id="NF004326">
    <property type="entry name" value="PRK05720.1"/>
    <property type="match status" value="1"/>
</dbReference>
<dbReference type="EMBL" id="FSQZ01000001">
    <property type="protein sequence ID" value="SIN63209.1"/>
    <property type="molecule type" value="Genomic_DNA"/>
</dbReference>
<dbReference type="Pfam" id="PF01008">
    <property type="entry name" value="IF-2B"/>
    <property type="match status" value="1"/>
</dbReference>
<keyword evidence="4" id="KW-1185">Reference proteome</keyword>
<feature type="active site" description="Proton donor" evidence="2">
    <location>
        <position position="232"/>
    </location>
</feature>
<evidence type="ECO:0000256" key="2">
    <source>
        <dbReference type="HAMAP-Rule" id="MF_01678"/>
    </source>
</evidence>
<dbReference type="SUPFAM" id="SSF100950">
    <property type="entry name" value="NagB/RpiA/CoA transferase-like"/>
    <property type="match status" value="1"/>
</dbReference>
<organism evidence="3 4">
    <name type="scientific">Acetomicrobium flavidum</name>
    <dbReference type="NCBI Taxonomy" id="49896"/>
    <lineage>
        <taxon>Bacteria</taxon>
        <taxon>Thermotogati</taxon>
        <taxon>Synergistota</taxon>
        <taxon>Synergistia</taxon>
        <taxon>Synergistales</taxon>
        <taxon>Acetomicrobiaceae</taxon>
        <taxon>Acetomicrobium</taxon>
    </lineage>
</organism>
<dbReference type="Gene3D" id="1.20.120.420">
    <property type="entry name" value="translation initiation factor eif-2b, domain 1"/>
    <property type="match status" value="1"/>
</dbReference>
<keyword evidence="1 2" id="KW-0413">Isomerase</keyword>
<dbReference type="InterPro" id="IPR000649">
    <property type="entry name" value="IF-2B-related"/>
</dbReference>
<feature type="binding site" evidence="2">
    <location>
        <begin position="242"/>
        <end position="243"/>
    </location>
    <ligand>
        <name>substrate</name>
    </ligand>
</feature>
<keyword evidence="2" id="KW-0028">Amino-acid biosynthesis</keyword>
<protein>
    <recommendedName>
        <fullName evidence="2">Methylthioribose-1-phosphate isomerase</fullName>
        <shortName evidence="2">M1Pi</shortName>
        <shortName evidence="2">MTR-1-P isomerase</shortName>
        <ecNumber evidence="2">5.3.1.23</ecNumber>
    </recommendedName>
    <alternativeName>
        <fullName evidence="2">S-methyl-5-thioribose-1-phosphate isomerase</fullName>
    </alternativeName>
</protein>
<dbReference type="Gene3D" id="3.40.50.10470">
    <property type="entry name" value="Translation initiation factor eif-2b, domain 2"/>
    <property type="match status" value="1"/>
</dbReference>
<dbReference type="Proteomes" id="UP000185093">
    <property type="component" value="Unassembled WGS sequence"/>
</dbReference>
<gene>
    <name evidence="2" type="primary">mtnA</name>
    <name evidence="3" type="ORF">SAMN05444368_0343</name>
</gene>
<dbReference type="InterPro" id="IPR042529">
    <property type="entry name" value="IF_2B-like_C"/>
</dbReference>
<evidence type="ECO:0000313" key="4">
    <source>
        <dbReference type="Proteomes" id="UP000185093"/>
    </source>
</evidence>
<feature type="binding site" evidence="2">
    <location>
        <position position="191"/>
    </location>
    <ligand>
        <name>substrate</name>
    </ligand>
</feature>
<dbReference type="RefSeq" id="WP_074200140.1">
    <property type="nucleotide sequence ID" value="NZ_FSQZ01000001.1"/>
</dbReference>
<reference evidence="3 4" key="1">
    <citation type="submission" date="2016-11" db="EMBL/GenBank/DDBJ databases">
        <authorList>
            <person name="Varghese N."/>
            <person name="Submissions S."/>
        </authorList>
    </citation>
    <scope>NUCLEOTIDE SEQUENCE [LARGE SCALE GENOMIC DNA]</scope>
    <source>
        <strain evidence="3 4">DSM 20664</strain>
    </source>
</reference>
<comment type="function">
    <text evidence="2">Catalyzes the interconversion of methylthioribose-1-phosphate (MTR-1-P) into methylthioribulose-1-phosphate (MTRu-1-P).</text>
</comment>
<comment type="caution">
    <text evidence="3">The sequence shown here is derived from an EMBL/GenBank/DDBJ whole genome shotgun (WGS) entry which is preliminary data.</text>
</comment>
<dbReference type="InterPro" id="IPR037171">
    <property type="entry name" value="NagB/RpiA_transferase-like"/>
</dbReference>
<dbReference type="NCBIfam" id="TIGR00524">
    <property type="entry name" value="eIF-2B_rel"/>
    <property type="match status" value="1"/>
</dbReference>
<dbReference type="PANTHER" id="PTHR43475:SF1">
    <property type="entry name" value="METHYLTHIORIBOSE-1-PHOSPHATE ISOMERASE"/>
    <property type="match status" value="1"/>
</dbReference>
<dbReference type="EC" id="5.3.1.23" evidence="2"/>
<dbReference type="HAMAP" id="MF_01678">
    <property type="entry name" value="Salvage_MtnA"/>
    <property type="match status" value="1"/>
</dbReference>
<comment type="catalytic activity">
    <reaction evidence="2">
        <text>5-(methylsulfanyl)-alpha-D-ribose 1-phosphate = 5-(methylsulfanyl)-D-ribulose 1-phosphate</text>
        <dbReference type="Rhea" id="RHEA:19989"/>
        <dbReference type="ChEBI" id="CHEBI:58533"/>
        <dbReference type="ChEBI" id="CHEBI:58548"/>
        <dbReference type="EC" id="5.3.1.23"/>
    </reaction>
</comment>
<dbReference type="InterPro" id="IPR005251">
    <property type="entry name" value="IF-M1Pi"/>
</dbReference>